<evidence type="ECO:0000256" key="5">
    <source>
        <dbReference type="ARBA" id="ARBA00022989"/>
    </source>
</evidence>
<evidence type="ECO:0000256" key="1">
    <source>
        <dbReference type="ARBA" id="ARBA00004651"/>
    </source>
</evidence>
<comment type="similarity">
    <text evidence="2">Belongs to the MgtC/SapB family.</text>
</comment>
<gene>
    <name evidence="9" type="ORF">CLCY_9c00530</name>
</gene>
<dbReference type="InterPro" id="IPR049177">
    <property type="entry name" value="MgtC_SapB_SrpB_YhiD_N"/>
</dbReference>
<feature type="transmembrane region" description="Helical" evidence="7">
    <location>
        <begin position="36"/>
        <end position="57"/>
    </location>
</feature>
<comment type="caution">
    <text evidence="9">The sequence shown here is derived from an EMBL/GenBank/DDBJ whole genome shotgun (WGS) entry which is preliminary data.</text>
</comment>
<protein>
    <submittedName>
        <fullName evidence="9">MgtC/SapB transporter</fullName>
    </submittedName>
</protein>
<dbReference type="STRING" id="1121307.CLCY_9c00530"/>
<evidence type="ECO:0000313" key="9">
    <source>
        <dbReference type="EMBL" id="KMT22622.1"/>
    </source>
</evidence>
<evidence type="ECO:0000256" key="7">
    <source>
        <dbReference type="SAM" id="Phobius"/>
    </source>
</evidence>
<dbReference type="Pfam" id="PF02308">
    <property type="entry name" value="MgtC"/>
    <property type="match status" value="1"/>
</dbReference>
<dbReference type="GO" id="GO:0005886">
    <property type="term" value="C:plasma membrane"/>
    <property type="evidence" value="ECO:0007669"/>
    <property type="project" value="UniProtKB-SubCell"/>
</dbReference>
<dbReference type="AlphaFoldDB" id="A0A0J8D9V6"/>
<keyword evidence="6 7" id="KW-0472">Membrane</keyword>
<reference evidence="9 10" key="1">
    <citation type="submission" date="2015-06" db="EMBL/GenBank/DDBJ databases">
        <title>Draft genome sequence of the purine-degrading Clostridium cylindrosporum HC-1 (DSM 605).</title>
        <authorList>
            <person name="Poehlein A."/>
            <person name="Schiel-Bengelsdorf B."/>
            <person name="Bengelsdorf F."/>
            <person name="Daniel R."/>
            <person name="Duerre P."/>
        </authorList>
    </citation>
    <scope>NUCLEOTIDE SEQUENCE [LARGE SCALE GENOMIC DNA]</scope>
    <source>
        <strain evidence="9 10">DSM 605</strain>
    </source>
</reference>
<accession>A0A0J8D9V6</accession>
<keyword evidence="10" id="KW-1185">Reference proteome</keyword>
<evidence type="ECO:0000313" key="10">
    <source>
        <dbReference type="Proteomes" id="UP000036756"/>
    </source>
</evidence>
<dbReference type="PANTHER" id="PTHR33778">
    <property type="entry name" value="PROTEIN MGTC"/>
    <property type="match status" value="1"/>
</dbReference>
<feature type="domain" description="MgtC/SapB/SrpB/YhiD N-terminal" evidence="8">
    <location>
        <begin position="13"/>
        <end position="139"/>
    </location>
</feature>
<evidence type="ECO:0000256" key="6">
    <source>
        <dbReference type="ARBA" id="ARBA00023136"/>
    </source>
</evidence>
<sequence length="222" mass="23810">MDYIIIGESLLKLLLALILGGLIGGEREHKSRPAGLRTHMLVCIGATLIEITSINYYHEFRGGFNVDPMRLGAQVISGIGFLGAGTIIKEGASIRGLTTAASIWVVGCLGLTIGAGLYIEAILGTVFMYIALKCFKSLEGRIARGRRIYCLEIVAENIPGKIGEIGTQMGNCGVSILNVDMRDADSSHFTMELVVKSTGNINHSLIVEKVASLQGVKEVKFI</sequence>
<feature type="transmembrane region" description="Helical" evidence="7">
    <location>
        <begin position="69"/>
        <end position="88"/>
    </location>
</feature>
<feature type="transmembrane region" description="Helical" evidence="7">
    <location>
        <begin position="6"/>
        <end position="24"/>
    </location>
</feature>
<dbReference type="InterPro" id="IPR045865">
    <property type="entry name" value="ACT-like_dom_sf"/>
</dbReference>
<evidence type="ECO:0000256" key="4">
    <source>
        <dbReference type="ARBA" id="ARBA00022692"/>
    </source>
</evidence>
<dbReference type="Proteomes" id="UP000036756">
    <property type="component" value="Unassembled WGS sequence"/>
</dbReference>
<comment type="subcellular location">
    <subcellularLocation>
        <location evidence="1">Cell membrane</location>
        <topology evidence="1">Multi-pass membrane protein</topology>
    </subcellularLocation>
</comment>
<proteinExistence type="inferred from homology"/>
<dbReference type="PANTHER" id="PTHR33778:SF1">
    <property type="entry name" value="MAGNESIUM TRANSPORTER YHID-RELATED"/>
    <property type="match status" value="1"/>
</dbReference>
<keyword evidence="3" id="KW-1003">Cell membrane</keyword>
<dbReference type="RefSeq" id="WP_048569830.1">
    <property type="nucleotide sequence ID" value="NZ_LFVU01000006.1"/>
</dbReference>
<dbReference type="PRINTS" id="PR01837">
    <property type="entry name" value="MGTCSAPBPROT"/>
</dbReference>
<name>A0A0J8D9V6_CLOCY</name>
<evidence type="ECO:0000256" key="2">
    <source>
        <dbReference type="ARBA" id="ARBA00009298"/>
    </source>
</evidence>
<dbReference type="EMBL" id="LFVU01000006">
    <property type="protein sequence ID" value="KMT22622.1"/>
    <property type="molecule type" value="Genomic_DNA"/>
</dbReference>
<dbReference type="SUPFAM" id="SSF55021">
    <property type="entry name" value="ACT-like"/>
    <property type="match status" value="1"/>
</dbReference>
<evidence type="ECO:0000259" key="8">
    <source>
        <dbReference type="Pfam" id="PF02308"/>
    </source>
</evidence>
<dbReference type="OrthoDB" id="9811198at2"/>
<dbReference type="InterPro" id="IPR003416">
    <property type="entry name" value="MgtC/SapB/SrpB/YhiD_fam"/>
</dbReference>
<keyword evidence="5 7" id="KW-1133">Transmembrane helix</keyword>
<evidence type="ECO:0000256" key="3">
    <source>
        <dbReference type="ARBA" id="ARBA00022475"/>
    </source>
</evidence>
<organism evidence="9 10">
    <name type="scientific">Clostridium cylindrosporum DSM 605</name>
    <dbReference type="NCBI Taxonomy" id="1121307"/>
    <lineage>
        <taxon>Bacteria</taxon>
        <taxon>Bacillati</taxon>
        <taxon>Bacillota</taxon>
        <taxon>Clostridia</taxon>
        <taxon>Eubacteriales</taxon>
        <taxon>Clostridiaceae</taxon>
        <taxon>Clostridium</taxon>
    </lineage>
</organism>
<keyword evidence="4 7" id="KW-0812">Transmembrane</keyword>
<feature type="transmembrane region" description="Helical" evidence="7">
    <location>
        <begin position="100"/>
        <end position="132"/>
    </location>
</feature>
<dbReference type="PATRIC" id="fig|1121307.3.peg.2636"/>